<dbReference type="InterPro" id="IPR025286">
    <property type="entry name" value="MOFRL_assoc_dom"/>
</dbReference>
<accession>A0A7W9VXK4</accession>
<dbReference type="GO" id="GO:0016618">
    <property type="term" value="F:hydroxypyruvate reductase [NAD(P)H] activity"/>
    <property type="evidence" value="ECO:0007669"/>
    <property type="project" value="UniProtKB-EC"/>
</dbReference>
<keyword evidence="3" id="KW-0560">Oxidoreductase</keyword>
<sequence length="433" mass="44974">MKATASASDLIALRRQALDLFRGGVSASDPEKAVSEALEQRRHMIDAARRVVLIAFGKAACPMVQGALPFLSGKLHAACAVTNPENMVQLDDRVMVMAGGHPLPDENSLQAAHVIEQLAESVRPGDLLLVLVSGGGSALVCAPAPGIALADKIALSDALIRSGAGICEINTVRQVFSRLKGGRLAGLARQAKVLSLILSDVPGDDVSTIASGPTARPRAGDARAVLEKHGLTDALPVTMRKHLQSTARRTTAKAAHFNHVENVVIGGNGISLKKVMECAGSLFPAVVKANDWLCGDVADAASVLHRMALYAARENGPIAIIAGGEPTVRVNGNGTGGRNQELALRFAVLEEGARIGRPWVFLSGATDGRDGPTDAAGGIVDAGSTEWMRQFGCDPDAHLANNDSYPALAASGDLLLTGGTGTNVADLQILLMR</sequence>
<proteinExistence type="predicted"/>
<dbReference type="InterPro" id="IPR039760">
    <property type="entry name" value="MOFRL_protein"/>
</dbReference>
<dbReference type="GO" id="GO:0005737">
    <property type="term" value="C:cytoplasm"/>
    <property type="evidence" value="ECO:0007669"/>
    <property type="project" value="TreeGrafter"/>
</dbReference>
<dbReference type="EMBL" id="JACHEU010000004">
    <property type="protein sequence ID" value="MBB6014267.1"/>
    <property type="molecule type" value="Genomic_DNA"/>
</dbReference>
<keyword evidence="4" id="KW-1185">Reference proteome</keyword>
<dbReference type="Pfam" id="PF05161">
    <property type="entry name" value="MOFRL"/>
    <property type="match status" value="1"/>
</dbReference>
<evidence type="ECO:0000313" key="3">
    <source>
        <dbReference type="EMBL" id="MBB6014267.1"/>
    </source>
</evidence>
<dbReference type="InterPro" id="IPR037035">
    <property type="entry name" value="GK-like_C_sf"/>
</dbReference>
<dbReference type="InterPro" id="IPR007835">
    <property type="entry name" value="MOFRL"/>
</dbReference>
<dbReference type="GO" id="GO:0008887">
    <property type="term" value="F:glycerate kinase activity"/>
    <property type="evidence" value="ECO:0007669"/>
    <property type="project" value="InterPro"/>
</dbReference>
<dbReference type="Gene3D" id="3.40.1480.10">
    <property type="entry name" value="MOFRL domain"/>
    <property type="match status" value="1"/>
</dbReference>
<evidence type="ECO:0000259" key="1">
    <source>
        <dbReference type="Pfam" id="PF05161"/>
    </source>
</evidence>
<dbReference type="InterPro" id="IPR038614">
    <property type="entry name" value="GK_N_sf"/>
</dbReference>
<evidence type="ECO:0000259" key="2">
    <source>
        <dbReference type="Pfam" id="PF13660"/>
    </source>
</evidence>
<organism evidence="3 4">
    <name type="scientific">Aquamicrobium lusatiense</name>
    <dbReference type="NCBI Taxonomy" id="89772"/>
    <lineage>
        <taxon>Bacteria</taxon>
        <taxon>Pseudomonadati</taxon>
        <taxon>Pseudomonadota</taxon>
        <taxon>Alphaproteobacteria</taxon>
        <taxon>Hyphomicrobiales</taxon>
        <taxon>Phyllobacteriaceae</taxon>
        <taxon>Aquamicrobium</taxon>
    </lineage>
</organism>
<dbReference type="PANTHER" id="PTHR12227:SF0">
    <property type="entry name" value="GLYCERATE KINASE"/>
    <property type="match status" value="1"/>
</dbReference>
<dbReference type="AlphaFoldDB" id="A0A7W9VXK4"/>
<dbReference type="Gene3D" id="3.40.50.10180">
    <property type="entry name" value="Glycerate kinase, MOFRL-like N-terminal domain"/>
    <property type="match status" value="1"/>
</dbReference>
<dbReference type="RefSeq" id="WP_183832434.1">
    <property type="nucleotide sequence ID" value="NZ_JACHEU010000004.1"/>
</dbReference>
<comment type="caution">
    <text evidence="3">The sequence shown here is derived from an EMBL/GenBank/DDBJ whole genome shotgun (WGS) entry which is preliminary data.</text>
</comment>
<feature type="domain" description="MOFRL" evidence="1">
    <location>
        <begin position="319"/>
        <end position="426"/>
    </location>
</feature>
<feature type="domain" description="MOFRL-associated" evidence="2">
    <location>
        <begin position="17"/>
        <end position="244"/>
    </location>
</feature>
<evidence type="ECO:0000313" key="4">
    <source>
        <dbReference type="Proteomes" id="UP000533306"/>
    </source>
</evidence>
<dbReference type="Proteomes" id="UP000533306">
    <property type="component" value="Unassembled WGS sequence"/>
</dbReference>
<gene>
    <name evidence="3" type="ORF">HNR59_003661</name>
</gene>
<dbReference type="Pfam" id="PF13660">
    <property type="entry name" value="DUF4147"/>
    <property type="match status" value="1"/>
</dbReference>
<name>A0A7W9VXK4_9HYPH</name>
<dbReference type="PANTHER" id="PTHR12227">
    <property type="entry name" value="GLYCERATE KINASE"/>
    <property type="match status" value="1"/>
</dbReference>
<keyword evidence="3" id="KW-0670">Pyruvate</keyword>
<protein>
    <submittedName>
        <fullName evidence="3">Hydroxypyruvate reductase</fullName>
        <ecNumber evidence="3">1.1.1.81</ecNumber>
    </submittedName>
</protein>
<dbReference type="EC" id="1.1.1.81" evidence="3"/>
<dbReference type="SUPFAM" id="SSF82544">
    <property type="entry name" value="GckA/TtuD-like"/>
    <property type="match status" value="1"/>
</dbReference>
<reference evidence="3 4" key="1">
    <citation type="submission" date="2020-08" db="EMBL/GenBank/DDBJ databases">
        <title>Genomic Encyclopedia of Type Strains, Phase IV (KMG-IV): sequencing the most valuable type-strain genomes for metagenomic binning, comparative biology and taxonomic classification.</title>
        <authorList>
            <person name="Goeker M."/>
        </authorList>
    </citation>
    <scope>NUCLEOTIDE SEQUENCE [LARGE SCALE GENOMIC DNA]</scope>
    <source>
        <strain evidence="3 4">DSM 11099</strain>
    </source>
</reference>